<dbReference type="AlphaFoldDB" id="A0A1X7AF56"/>
<dbReference type="GO" id="GO:0015288">
    <property type="term" value="F:porin activity"/>
    <property type="evidence" value="ECO:0007669"/>
    <property type="project" value="TreeGrafter"/>
</dbReference>
<comment type="similarity">
    <text evidence="1">Belongs to the outer membrane porin (Opr) (TC 1.B.25) family.</text>
</comment>
<keyword evidence="6" id="KW-1185">Reference proteome</keyword>
<dbReference type="Gene3D" id="2.40.160.10">
    <property type="entry name" value="Porin"/>
    <property type="match status" value="1"/>
</dbReference>
<sequence>MSFAQKPGTGPITDNSHHHSFLSNARTGKRTPLSLLTLVISGLASTAALADSGSELQGEQTAWQTTRNASKPFFEGSSIDLKLRNFYIDKDYKNKTYTGSKSTDCVEKTAAGDTPIQCPKDKEAWAQGFMLNMDSGYFGDLIGATISLYGVAKLVGKEDKYGSGALKEKKPKIKGNKWEAKQESYGKIGQAYLKAKFGNEDINGNIKAGAMMFDTPLLNESDSRTTPSSHEGIYADVNYDDVTAYGVFSNRYSTKTNNKYLKYKNKLGDGFNVGIMGAKYDADNGLTLEASAGKARNYMTQYYANAAYTLKLAEETSVLLDSYYYQGKDDDEKKYGSRYKSKLWNLVTELSVSHLSAALSYQAVIGDEYNYSWSGEGITGLQTWNSVMHFDFNRQNEKSWMGKVSYSFDGLGLPGLSVSALYVNGEFRDSGKNHKEWERDTQVRYAFQEAALKGLAVTWRNGTARTAKSYNPGYGAAIDENRIIIDYTLPLI</sequence>
<accession>A0A1X7AF56</accession>
<keyword evidence="3" id="KW-0732">Signal</keyword>
<reference evidence="5 6" key="1">
    <citation type="submission" date="2017-03" db="EMBL/GenBank/DDBJ databases">
        <authorList>
            <person name="Afonso C.L."/>
            <person name="Miller P.J."/>
            <person name="Scott M.A."/>
            <person name="Spackman E."/>
            <person name="Goraichik I."/>
            <person name="Dimitrov K.M."/>
            <person name="Suarez D.L."/>
            <person name="Swayne D.E."/>
        </authorList>
    </citation>
    <scope>NUCLEOTIDE SEQUENCE [LARGE SCALE GENOMIC DNA]</scope>
    <source>
        <strain evidence="5">SB41UT1</strain>
    </source>
</reference>
<feature type="region of interest" description="Disordered" evidence="4">
    <location>
        <begin position="1"/>
        <end position="24"/>
    </location>
</feature>
<dbReference type="InterPro" id="IPR005318">
    <property type="entry name" value="OM_porin_bac"/>
</dbReference>
<evidence type="ECO:0000313" key="5">
    <source>
        <dbReference type="EMBL" id="SMA36403.1"/>
    </source>
</evidence>
<dbReference type="EMBL" id="FWPT01000001">
    <property type="protein sequence ID" value="SMA36403.1"/>
    <property type="molecule type" value="Genomic_DNA"/>
</dbReference>
<gene>
    <name evidence="5" type="primary">oprD_2</name>
    <name evidence="5" type="ORF">EHSB41UT_00640</name>
</gene>
<protein>
    <submittedName>
        <fullName evidence="5">Porin D</fullName>
        <ecNumber evidence="5">3.4.21.-</ecNumber>
    </submittedName>
</protein>
<dbReference type="PANTHER" id="PTHR34596:SF2">
    <property type="entry name" value="CHITOPORIN"/>
    <property type="match status" value="1"/>
</dbReference>
<dbReference type="EC" id="3.4.21.-" evidence="5"/>
<dbReference type="GO" id="GO:0016020">
    <property type="term" value="C:membrane"/>
    <property type="evidence" value="ECO:0007669"/>
    <property type="project" value="InterPro"/>
</dbReference>
<evidence type="ECO:0000256" key="1">
    <source>
        <dbReference type="ARBA" id="ARBA00009075"/>
    </source>
</evidence>
<name>A0A1X7AF56_9GAMM</name>
<dbReference type="PANTHER" id="PTHR34596">
    <property type="entry name" value="CHITOPORIN"/>
    <property type="match status" value="1"/>
</dbReference>
<proteinExistence type="inferred from homology"/>
<evidence type="ECO:0000256" key="2">
    <source>
        <dbReference type="ARBA" id="ARBA00022448"/>
    </source>
</evidence>
<evidence type="ECO:0000256" key="4">
    <source>
        <dbReference type="SAM" id="MobiDB-lite"/>
    </source>
</evidence>
<dbReference type="InterPro" id="IPR023614">
    <property type="entry name" value="Porin_dom_sf"/>
</dbReference>
<evidence type="ECO:0000313" key="6">
    <source>
        <dbReference type="Proteomes" id="UP000196573"/>
    </source>
</evidence>
<dbReference type="GO" id="GO:0016787">
    <property type="term" value="F:hydrolase activity"/>
    <property type="evidence" value="ECO:0007669"/>
    <property type="project" value="UniProtKB-KW"/>
</dbReference>
<evidence type="ECO:0000256" key="3">
    <source>
        <dbReference type="ARBA" id="ARBA00022729"/>
    </source>
</evidence>
<organism evidence="5 6">
    <name type="scientific">Parendozoicomonas haliclonae</name>
    <dbReference type="NCBI Taxonomy" id="1960125"/>
    <lineage>
        <taxon>Bacteria</taxon>
        <taxon>Pseudomonadati</taxon>
        <taxon>Pseudomonadota</taxon>
        <taxon>Gammaproteobacteria</taxon>
        <taxon>Oceanospirillales</taxon>
        <taxon>Endozoicomonadaceae</taxon>
        <taxon>Parendozoicomonas</taxon>
    </lineage>
</organism>
<dbReference type="OrthoDB" id="6759120at2"/>
<dbReference type="Proteomes" id="UP000196573">
    <property type="component" value="Unassembled WGS sequence"/>
</dbReference>
<keyword evidence="2" id="KW-0813">Transport</keyword>
<dbReference type="Pfam" id="PF03573">
    <property type="entry name" value="OprD"/>
    <property type="match status" value="1"/>
</dbReference>
<dbReference type="RefSeq" id="WP_087106790.1">
    <property type="nucleotide sequence ID" value="NZ_CBCSCN010000004.1"/>
</dbReference>
<keyword evidence="5" id="KW-0378">Hydrolase</keyword>